<dbReference type="InterPro" id="IPR056091">
    <property type="entry name" value="DUF7674"/>
</dbReference>
<evidence type="ECO:0000259" key="1">
    <source>
        <dbReference type="Pfam" id="PF24722"/>
    </source>
</evidence>
<organism evidence="2 3">
    <name type="scientific">Olivibacter domesticus</name>
    <name type="common">Pseudosphingobacterium domesticum</name>
    <dbReference type="NCBI Taxonomy" id="407022"/>
    <lineage>
        <taxon>Bacteria</taxon>
        <taxon>Pseudomonadati</taxon>
        <taxon>Bacteroidota</taxon>
        <taxon>Sphingobacteriia</taxon>
        <taxon>Sphingobacteriales</taxon>
        <taxon>Sphingobacteriaceae</taxon>
        <taxon>Olivibacter</taxon>
    </lineage>
</organism>
<sequence length="135" mass="16114">MERLWHREVQTKNKMYKINQTELPEIIAQEIPEVKNEIGKLSSKENIAATLQIVVTYTREMLSRHQVAKVNYCMALMGWIYNLGNEPIRDLIENLFVRSFNGMRSLCRPKEWNEIQCRIPTRLYTVYMTQNEIYN</sequence>
<gene>
    <name evidence="2" type="ORF">SAMN05661044_02063</name>
</gene>
<proteinExistence type="predicted"/>
<dbReference type="AlphaFoldDB" id="A0A1H7MMU5"/>
<keyword evidence="3" id="KW-1185">Reference proteome</keyword>
<reference evidence="3" key="1">
    <citation type="submission" date="2016-10" db="EMBL/GenBank/DDBJ databases">
        <authorList>
            <person name="Varghese N."/>
            <person name="Submissions S."/>
        </authorList>
    </citation>
    <scope>NUCLEOTIDE SEQUENCE [LARGE SCALE GENOMIC DNA]</scope>
    <source>
        <strain evidence="3">DSM 18733</strain>
    </source>
</reference>
<accession>A0A1H7MMU5</accession>
<dbReference type="Proteomes" id="UP000199421">
    <property type="component" value="Unassembled WGS sequence"/>
</dbReference>
<dbReference type="EMBL" id="FOAF01000001">
    <property type="protein sequence ID" value="SEL12409.1"/>
    <property type="molecule type" value="Genomic_DNA"/>
</dbReference>
<dbReference type="Pfam" id="PF24722">
    <property type="entry name" value="DUF7674"/>
    <property type="match status" value="1"/>
</dbReference>
<evidence type="ECO:0000313" key="2">
    <source>
        <dbReference type="EMBL" id="SEL12409.1"/>
    </source>
</evidence>
<name>A0A1H7MMU5_OLID1</name>
<evidence type="ECO:0000313" key="3">
    <source>
        <dbReference type="Proteomes" id="UP000199421"/>
    </source>
</evidence>
<protein>
    <recommendedName>
        <fullName evidence="1">DUF7674 domain-containing protein</fullName>
    </recommendedName>
</protein>
<feature type="domain" description="DUF7674" evidence="1">
    <location>
        <begin position="25"/>
        <end position="131"/>
    </location>
</feature>